<dbReference type="Gene3D" id="3.40.50.200">
    <property type="entry name" value="Peptidase S8/S53 domain"/>
    <property type="match status" value="1"/>
</dbReference>
<name>A0ABX4US10_9ACTO</name>
<dbReference type="Pfam" id="PF00082">
    <property type="entry name" value="Peptidase_S8"/>
    <property type="match status" value="1"/>
</dbReference>
<dbReference type="SUPFAM" id="SSF52743">
    <property type="entry name" value="Subtilisin-like"/>
    <property type="match status" value="1"/>
</dbReference>
<feature type="domain" description="Peptidase S8/S53" evidence="1">
    <location>
        <begin position="3"/>
        <end position="196"/>
    </location>
</feature>
<evidence type="ECO:0000313" key="2">
    <source>
        <dbReference type="EMBL" id="PMB91037.1"/>
    </source>
</evidence>
<proteinExistence type="predicted"/>
<accession>A0ABX4US10</accession>
<dbReference type="InterPro" id="IPR000209">
    <property type="entry name" value="Peptidase_S8/S53_dom"/>
</dbReference>
<dbReference type="InterPro" id="IPR036852">
    <property type="entry name" value="Peptidase_S8/S53_dom_sf"/>
</dbReference>
<comment type="caution">
    <text evidence="2">The sequence shown here is derived from an EMBL/GenBank/DDBJ whole genome shotgun (WGS) entry which is preliminary data.</text>
</comment>
<dbReference type="EMBL" id="PNGC01000001">
    <property type="protein sequence ID" value="PMB91037.1"/>
    <property type="molecule type" value="Genomic_DNA"/>
</dbReference>
<evidence type="ECO:0000313" key="3">
    <source>
        <dbReference type="Proteomes" id="UP000243201"/>
    </source>
</evidence>
<gene>
    <name evidence="2" type="ORF">CJ240_04910</name>
</gene>
<sequence>MLVSGGNIPLSMLNGTVYPEANEIRSVRSPGQSWNALEVGAYSENALVEEDDILATGYQPVAVPGELCPFSTTSLQWGHSIAPVKPEVVCPGGNIIGMGTDYSDCQDLSLLTTGADIVSRPLDTINATSAAVAEAAYIAAELENAYPDLWPETIRGLLVHSARWSRAMIDRYSPEGSPEDTSTKGRRRLLRACGYGIPDLSRAVECKENSVNLIIQEALHPYEVREGRETMREMHLHTLPWPKDVLASLADADATLHVTLSYFIEPGPGQIGWKDRYRYSSHGLRFDVNKPGEGLEEFEKRINVSVRDEDEGKASSGSGGWFLGVNNRNVGSIHSDYKYVSAIELSDIEFIAVYPVIG</sequence>
<organism evidence="2 3">
    <name type="scientific">Varibaculum cambriense</name>
    <dbReference type="NCBI Taxonomy" id="184870"/>
    <lineage>
        <taxon>Bacteria</taxon>
        <taxon>Bacillati</taxon>
        <taxon>Actinomycetota</taxon>
        <taxon>Actinomycetes</taxon>
        <taxon>Actinomycetales</taxon>
        <taxon>Actinomycetaceae</taxon>
        <taxon>Varibaculum</taxon>
    </lineage>
</organism>
<protein>
    <recommendedName>
        <fullName evidence="1">Peptidase S8/S53 domain-containing protein</fullName>
    </recommendedName>
</protein>
<evidence type="ECO:0000259" key="1">
    <source>
        <dbReference type="Pfam" id="PF00082"/>
    </source>
</evidence>
<reference evidence="2 3" key="1">
    <citation type="submission" date="2017-09" db="EMBL/GenBank/DDBJ databases">
        <title>Bacterial strain isolated from the female urinary microbiota.</title>
        <authorList>
            <person name="Thomas-White K."/>
            <person name="Kumar N."/>
            <person name="Forster S."/>
            <person name="Putonti C."/>
            <person name="Lawley T."/>
            <person name="Wolfe A.J."/>
        </authorList>
    </citation>
    <scope>NUCLEOTIDE SEQUENCE [LARGE SCALE GENOMIC DNA]</scope>
    <source>
        <strain evidence="2 3">UMB0744</strain>
    </source>
</reference>
<keyword evidence="3" id="KW-1185">Reference proteome</keyword>
<dbReference type="Proteomes" id="UP000243201">
    <property type="component" value="Unassembled WGS sequence"/>
</dbReference>